<sequence length="390" mass="43786">MTGHDTEGMRRLIDAEAHYKNYSLGELLQEVDHVALQNPTQHAHTHASRTRSPAPEAYDPSAPIIPSLLTNKIRAISARRAAREATPLYTHNPHFLTHALAGAPYTTHRCKCCTPRRRCPLHRETLQLQTSISLCAHRRLNLFWHVDDATNAKNSWQLGVKTYGLGADGEREAEHRACEVVRPSERVAELAERVVQDMQDRKMMRGHQLLLRGNVDRVRGEIHALLGAWEYGVAEAQRKAQAKHNADRKAQAQLAETMRMVQRAMAQRDRDAPKKRKIDAVEADAADVVQSVEGVKSVRLDKSTTLTPTSWHGSQEGSSIITPRTPTAEPPLALTKKASKRVHWPAEIVAEPVVPRPRIMSPKYVAAVREVLDDEVDYSDGEEDEEDEEE</sequence>
<evidence type="ECO:0000313" key="2">
    <source>
        <dbReference type="EMBL" id="KAF2868524.1"/>
    </source>
</evidence>
<organism evidence="2 3">
    <name type="scientific">Massariosphaeria phaeospora</name>
    <dbReference type="NCBI Taxonomy" id="100035"/>
    <lineage>
        <taxon>Eukaryota</taxon>
        <taxon>Fungi</taxon>
        <taxon>Dikarya</taxon>
        <taxon>Ascomycota</taxon>
        <taxon>Pezizomycotina</taxon>
        <taxon>Dothideomycetes</taxon>
        <taxon>Pleosporomycetidae</taxon>
        <taxon>Pleosporales</taxon>
        <taxon>Pleosporales incertae sedis</taxon>
        <taxon>Massariosphaeria</taxon>
    </lineage>
</organism>
<gene>
    <name evidence="2" type="ORF">BDV95DRAFT_609999</name>
</gene>
<feature type="compositionally biased region" description="Polar residues" evidence="1">
    <location>
        <begin position="306"/>
        <end position="325"/>
    </location>
</feature>
<protein>
    <submittedName>
        <fullName evidence="2">Uncharacterized protein</fullName>
    </submittedName>
</protein>
<dbReference type="Proteomes" id="UP000481861">
    <property type="component" value="Unassembled WGS sequence"/>
</dbReference>
<dbReference type="AlphaFoldDB" id="A0A7C8MG22"/>
<keyword evidence="3" id="KW-1185">Reference proteome</keyword>
<reference evidence="2 3" key="1">
    <citation type="submission" date="2020-01" db="EMBL/GenBank/DDBJ databases">
        <authorList>
            <consortium name="DOE Joint Genome Institute"/>
            <person name="Haridas S."/>
            <person name="Albert R."/>
            <person name="Binder M."/>
            <person name="Bloem J."/>
            <person name="Labutti K."/>
            <person name="Salamov A."/>
            <person name="Andreopoulos B."/>
            <person name="Baker S.E."/>
            <person name="Barry K."/>
            <person name="Bills G."/>
            <person name="Bluhm B.H."/>
            <person name="Cannon C."/>
            <person name="Castanera R."/>
            <person name="Culley D.E."/>
            <person name="Daum C."/>
            <person name="Ezra D."/>
            <person name="Gonzalez J.B."/>
            <person name="Henrissat B."/>
            <person name="Kuo A."/>
            <person name="Liang C."/>
            <person name="Lipzen A."/>
            <person name="Lutzoni F."/>
            <person name="Magnuson J."/>
            <person name="Mondo S."/>
            <person name="Nolan M."/>
            <person name="Ohm R."/>
            <person name="Pangilinan J."/>
            <person name="Park H.-J.H."/>
            <person name="Ramirez L."/>
            <person name="Alfaro M."/>
            <person name="Sun H."/>
            <person name="Tritt A."/>
            <person name="Yoshinaga Y."/>
            <person name="Zwiers L.-H.L."/>
            <person name="Turgeon B.G."/>
            <person name="Goodwin S.B."/>
            <person name="Spatafora J.W."/>
            <person name="Crous P.W."/>
            <person name="Grigoriev I.V."/>
        </authorList>
    </citation>
    <scope>NUCLEOTIDE SEQUENCE [LARGE SCALE GENOMIC DNA]</scope>
    <source>
        <strain evidence="2 3">CBS 611.86</strain>
    </source>
</reference>
<feature type="region of interest" description="Disordered" evidence="1">
    <location>
        <begin position="38"/>
        <end position="61"/>
    </location>
</feature>
<proteinExistence type="predicted"/>
<accession>A0A7C8MG22</accession>
<evidence type="ECO:0000313" key="3">
    <source>
        <dbReference type="Proteomes" id="UP000481861"/>
    </source>
</evidence>
<name>A0A7C8MG22_9PLEO</name>
<dbReference type="EMBL" id="JAADJZ010000019">
    <property type="protein sequence ID" value="KAF2868524.1"/>
    <property type="molecule type" value="Genomic_DNA"/>
</dbReference>
<evidence type="ECO:0000256" key="1">
    <source>
        <dbReference type="SAM" id="MobiDB-lite"/>
    </source>
</evidence>
<feature type="region of interest" description="Disordered" evidence="1">
    <location>
        <begin position="306"/>
        <end position="327"/>
    </location>
</feature>
<dbReference type="OrthoDB" id="3800814at2759"/>
<comment type="caution">
    <text evidence="2">The sequence shown here is derived from an EMBL/GenBank/DDBJ whole genome shotgun (WGS) entry which is preliminary data.</text>
</comment>